<dbReference type="Proteomes" id="UP000830116">
    <property type="component" value="Chromosome"/>
</dbReference>
<dbReference type="RefSeq" id="WP_243538841.1">
    <property type="nucleotide sequence ID" value="NZ_CP093442.1"/>
</dbReference>
<feature type="domain" description="Ferrous iron transporter FeoA-like" evidence="2">
    <location>
        <begin position="1"/>
        <end position="75"/>
    </location>
</feature>
<evidence type="ECO:0000256" key="1">
    <source>
        <dbReference type="ARBA" id="ARBA00023004"/>
    </source>
</evidence>
<keyword evidence="4" id="KW-1185">Reference proteome</keyword>
<dbReference type="InterPro" id="IPR007167">
    <property type="entry name" value="Fe-transptr_FeoA-like"/>
</dbReference>
<accession>A0ABY4CB03</accession>
<dbReference type="InterPro" id="IPR008988">
    <property type="entry name" value="Transcriptional_repressor_C"/>
</dbReference>
<dbReference type="InterPro" id="IPR038157">
    <property type="entry name" value="FeoA_core_dom"/>
</dbReference>
<sequence>MNLLDSKIKPGHSLEIVGFSGDPALRERLIEMGLRIGITLTILGRAPFGGPLLIRFKNSFLALRNEEALCAQVKQA</sequence>
<proteinExistence type="predicted"/>
<evidence type="ECO:0000313" key="3">
    <source>
        <dbReference type="EMBL" id="UOF02112.1"/>
    </source>
</evidence>
<organism evidence="3 4">
    <name type="scientific">Bdellovibrio reynosensis</name>
    <dbReference type="NCBI Taxonomy" id="2835041"/>
    <lineage>
        <taxon>Bacteria</taxon>
        <taxon>Pseudomonadati</taxon>
        <taxon>Bdellovibrionota</taxon>
        <taxon>Bdellovibrionia</taxon>
        <taxon>Bdellovibrionales</taxon>
        <taxon>Pseudobdellovibrionaceae</taxon>
        <taxon>Bdellovibrio</taxon>
    </lineage>
</organism>
<dbReference type="Pfam" id="PF04023">
    <property type="entry name" value="FeoA"/>
    <property type="match status" value="1"/>
</dbReference>
<evidence type="ECO:0000313" key="4">
    <source>
        <dbReference type="Proteomes" id="UP000830116"/>
    </source>
</evidence>
<dbReference type="Gene3D" id="2.30.30.90">
    <property type="match status" value="1"/>
</dbReference>
<reference evidence="3" key="1">
    <citation type="submission" date="2022-03" db="EMBL/GenBank/DDBJ databases">
        <title>Genome Identification and Characterization of new species Bdellovibrio reynosense LBG001 sp. nov. from a Mexico soil sample.</title>
        <authorList>
            <person name="Camilli A."/>
            <person name="Ajao Y."/>
            <person name="Guo X."/>
        </authorList>
    </citation>
    <scope>NUCLEOTIDE SEQUENCE</scope>
    <source>
        <strain evidence="3">LBG001</strain>
    </source>
</reference>
<dbReference type="SUPFAM" id="SSF50037">
    <property type="entry name" value="C-terminal domain of transcriptional repressors"/>
    <property type="match status" value="1"/>
</dbReference>
<dbReference type="EMBL" id="CP093442">
    <property type="protein sequence ID" value="UOF02112.1"/>
    <property type="molecule type" value="Genomic_DNA"/>
</dbReference>
<protein>
    <submittedName>
        <fullName evidence="3">Ferrous iron transport protein A</fullName>
    </submittedName>
</protein>
<gene>
    <name evidence="3" type="ORF">MNR06_03980</name>
</gene>
<keyword evidence="1" id="KW-0408">Iron</keyword>
<dbReference type="PANTHER" id="PTHR42954">
    <property type="entry name" value="FE(2+) TRANSPORT PROTEIN A"/>
    <property type="match status" value="1"/>
</dbReference>
<dbReference type="PANTHER" id="PTHR42954:SF2">
    <property type="entry name" value="FE(2+) TRANSPORT PROTEIN A"/>
    <property type="match status" value="1"/>
</dbReference>
<evidence type="ECO:0000259" key="2">
    <source>
        <dbReference type="SMART" id="SM00899"/>
    </source>
</evidence>
<dbReference type="SMART" id="SM00899">
    <property type="entry name" value="FeoA"/>
    <property type="match status" value="1"/>
</dbReference>
<name>A0ABY4CB03_9BACT</name>
<dbReference type="InterPro" id="IPR052713">
    <property type="entry name" value="FeoA"/>
</dbReference>